<keyword evidence="4" id="KW-1185">Reference proteome</keyword>
<feature type="region of interest" description="Disordered" evidence="2">
    <location>
        <begin position="18"/>
        <end position="43"/>
    </location>
</feature>
<comment type="caution">
    <text evidence="3">The sequence shown here is derived from an EMBL/GenBank/DDBJ whole genome shotgun (WGS) entry which is preliminary data.</text>
</comment>
<sequence>MRDIAAAFEEVATFPSQEGAATPVAASPPKSAHGKGKSASPVPPFKRLCGPGAPIVVPDAEWEDCSEPYIKQACLQVFESFKAALTTEIAAKISQDAADSNNKLLAMVDALRSEVAKKSEDDDDDCERVLGIVRPEVDGVHRRLQQQVDSTNARLAAAEGRLDAHDKELQALKDEMGRLRHLFAVAEQRPAAPPPILAGLDRDVGPSIVHAIAQRPTSLAGDKTSLQQFALDSGFQAEEFEIQALGPLPSERFAVQFLGLAAPVARRAAKLLGCLKKRGGTWHGFSASRGANSQCRSRLGPYNGPKQIRLEVTLPRVRQALAVAHPRGEIFMDKERGTLSAVWSCIARVSVSPGNRAPQTHWGPSNLAKIGWDKQRCLDDPESRFALVNGDFIFSDTDSAQPSAPVDSEAIIGRVFVSMPSWLACQHLALS</sequence>
<accession>A0ABN9S3T2</accession>
<evidence type="ECO:0000256" key="2">
    <source>
        <dbReference type="SAM" id="MobiDB-lite"/>
    </source>
</evidence>
<evidence type="ECO:0000313" key="4">
    <source>
        <dbReference type="Proteomes" id="UP001189429"/>
    </source>
</evidence>
<protein>
    <submittedName>
        <fullName evidence="3">Uncharacterized protein</fullName>
    </submittedName>
</protein>
<dbReference type="EMBL" id="CAUYUJ010009320">
    <property type="protein sequence ID" value="CAK0826440.1"/>
    <property type="molecule type" value="Genomic_DNA"/>
</dbReference>
<proteinExistence type="predicted"/>
<evidence type="ECO:0000313" key="3">
    <source>
        <dbReference type="EMBL" id="CAK0826440.1"/>
    </source>
</evidence>
<dbReference type="Proteomes" id="UP001189429">
    <property type="component" value="Unassembled WGS sequence"/>
</dbReference>
<keyword evidence="1" id="KW-0175">Coiled coil</keyword>
<feature type="coiled-coil region" evidence="1">
    <location>
        <begin position="141"/>
        <end position="189"/>
    </location>
</feature>
<evidence type="ECO:0000256" key="1">
    <source>
        <dbReference type="SAM" id="Coils"/>
    </source>
</evidence>
<organism evidence="3 4">
    <name type="scientific">Prorocentrum cordatum</name>
    <dbReference type="NCBI Taxonomy" id="2364126"/>
    <lineage>
        <taxon>Eukaryota</taxon>
        <taxon>Sar</taxon>
        <taxon>Alveolata</taxon>
        <taxon>Dinophyceae</taxon>
        <taxon>Prorocentrales</taxon>
        <taxon>Prorocentraceae</taxon>
        <taxon>Prorocentrum</taxon>
    </lineage>
</organism>
<name>A0ABN9S3T2_9DINO</name>
<gene>
    <name evidence="3" type="ORF">PCOR1329_LOCUS26280</name>
</gene>
<reference evidence="3" key="1">
    <citation type="submission" date="2023-10" db="EMBL/GenBank/DDBJ databases">
        <authorList>
            <person name="Chen Y."/>
            <person name="Shah S."/>
            <person name="Dougan E. K."/>
            <person name="Thang M."/>
            <person name="Chan C."/>
        </authorList>
    </citation>
    <scope>NUCLEOTIDE SEQUENCE [LARGE SCALE GENOMIC DNA]</scope>
</reference>